<dbReference type="EMBL" id="BGPR01106099">
    <property type="protein sequence ID" value="GBM75217.1"/>
    <property type="molecule type" value="Genomic_DNA"/>
</dbReference>
<protein>
    <submittedName>
        <fullName evidence="1">Uncharacterized protein</fullName>
    </submittedName>
</protein>
<name>A0A4Y2IBW9_ARAVE</name>
<dbReference type="AlphaFoldDB" id="A0A4Y2IBW9"/>
<keyword evidence="2" id="KW-1185">Reference proteome</keyword>
<reference evidence="1 2" key="1">
    <citation type="journal article" date="2019" name="Sci. Rep.">
        <title>Orb-weaving spider Araneus ventricosus genome elucidates the spidroin gene catalogue.</title>
        <authorList>
            <person name="Kono N."/>
            <person name="Nakamura H."/>
            <person name="Ohtoshi R."/>
            <person name="Moran D.A.P."/>
            <person name="Shinohara A."/>
            <person name="Yoshida Y."/>
            <person name="Fujiwara M."/>
            <person name="Mori M."/>
            <person name="Tomita M."/>
            <person name="Arakawa K."/>
        </authorList>
    </citation>
    <scope>NUCLEOTIDE SEQUENCE [LARGE SCALE GENOMIC DNA]</scope>
</reference>
<comment type="caution">
    <text evidence="1">The sequence shown here is derived from an EMBL/GenBank/DDBJ whole genome shotgun (WGS) entry which is preliminary data.</text>
</comment>
<sequence>MHYPTWWPLRGDPLNGATVWCIIGWYASLAGLSEDQAEVLMGVKGDLIL</sequence>
<evidence type="ECO:0000313" key="1">
    <source>
        <dbReference type="EMBL" id="GBM75217.1"/>
    </source>
</evidence>
<feature type="non-terminal residue" evidence="1">
    <location>
        <position position="49"/>
    </location>
</feature>
<gene>
    <name evidence="1" type="ORF">AVEN_152083_1</name>
</gene>
<dbReference type="Proteomes" id="UP000499080">
    <property type="component" value="Unassembled WGS sequence"/>
</dbReference>
<accession>A0A4Y2IBW9</accession>
<proteinExistence type="predicted"/>
<evidence type="ECO:0000313" key="2">
    <source>
        <dbReference type="Proteomes" id="UP000499080"/>
    </source>
</evidence>
<organism evidence="1 2">
    <name type="scientific">Araneus ventricosus</name>
    <name type="common">Orbweaver spider</name>
    <name type="synonym">Epeira ventricosa</name>
    <dbReference type="NCBI Taxonomy" id="182803"/>
    <lineage>
        <taxon>Eukaryota</taxon>
        <taxon>Metazoa</taxon>
        <taxon>Ecdysozoa</taxon>
        <taxon>Arthropoda</taxon>
        <taxon>Chelicerata</taxon>
        <taxon>Arachnida</taxon>
        <taxon>Araneae</taxon>
        <taxon>Araneomorphae</taxon>
        <taxon>Entelegynae</taxon>
        <taxon>Araneoidea</taxon>
        <taxon>Araneidae</taxon>
        <taxon>Araneus</taxon>
    </lineage>
</organism>